<name>A0ABR8Z2T4_9MICO</name>
<feature type="region of interest" description="Disordered" evidence="1">
    <location>
        <begin position="1"/>
        <end position="23"/>
    </location>
</feature>
<dbReference type="Proteomes" id="UP000661894">
    <property type="component" value="Unassembled WGS sequence"/>
</dbReference>
<evidence type="ECO:0000256" key="1">
    <source>
        <dbReference type="SAM" id="MobiDB-lite"/>
    </source>
</evidence>
<keyword evidence="4" id="KW-1185">Reference proteome</keyword>
<protein>
    <recommendedName>
        <fullName evidence="5">DUF3137 domain-containing protein</fullName>
    </recommendedName>
</protein>
<dbReference type="EMBL" id="JACSPO010000005">
    <property type="protein sequence ID" value="MBD8062647.1"/>
    <property type="molecule type" value="Genomic_DNA"/>
</dbReference>
<feature type="transmembrane region" description="Helical" evidence="2">
    <location>
        <begin position="65"/>
        <end position="88"/>
    </location>
</feature>
<sequence length="303" mass="32387">MTHRTQGGFDTTALRGPLPRTGQRPGGSRLPLLIALGVLALVVVVVGAVAARQGTGVLTALADPVLLGALGLGAVLAALVGLLLALLVRSGGRRSRRLAAFAAANGLTYHPRHPQPADLPETGLFGRVRRGGQAGWISDVVVDARGRHVEYGQAAVRRGPSRGSSAEWWGYVAVRTPVPMPHVAVLRRGRLGRPAAPFASLRQLAQDVPSVPGLDPRFTVLCPAGHERDVAAVVSPELFDRWATLGLEVEILDRWVVLFRRGRLVTLDPDRWQELATMTTALDARLTAWEAPRVPGRPRPQAS</sequence>
<dbReference type="RefSeq" id="WP_251839760.1">
    <property type="nucleotide sequence ID" value="NZ_JACSPO010000005.1"/>
</dbReference>
<feature type="transmembrane region" description="Helical" evidence="2">
    <location>
        <begin position="30"/>
        <end position="53"/>
    </location>
</feature>
<evidence type="ECO:0000256" key="2">
    <source>
        <dbReference type="SAM" id="Phobius"/>
    </source>
</evidence>
<evidence type="ECO:0000313" key="3">
    <source>
        <dbReference type="EMBL" id="MBD8062647.1"/>
    </source>
</evidence>
<comment type="caution">
    <text evidence="3">The sequence shown here is derived from an EMBL/GenBank/DDBJ whole genome shotgun (WGS) entry which is preliminary data.</text>
</comment>
<evidence type="ECO:0000313" key="4">
    <source>
        <dbReference type="Proteomes" id="UP000661894"/>
    </source>
</evidence>
<evidence type="ECO:0008006" key="5">
    <source>
        <dbReference type="Google" id="ProtNLM"/>
    </source>
</evidence>
<organism evidence="3 4">
    <name type="scientific">Oceanitalea stevensii</name>
    <dbReference type="NCBI Taxonomy" id="2763072"/>
    <lineage>
        <taxon>Bacteria</taxon>
        <taxon>Bacillati</taxon>
        <taxon>Actinomycetota</taxon>
        <taxon>Actinomycetes</taxon>
        <taxon>Micrococcales</taxon>
        <taxon>Bogoriellaceae</taxon>
        <taxon>Georgenia</taxon>
    </lineage>
</organism>
<reference evidence="3 4" key="1">
    <citation type="submission" date="2020-08" db="EMBL/GenBank/DDBJ databases">
        <title>A Genomic Blueprint of the Chicken Gut Microbiome.</title>
        <authorList>
            <person name="Gilroy R."/>
            <person name="Ravi A."/>
            <person name="Getino M."/>
            <person name="Pursley I."/>
            <person name="Horton D.L."/>
            <person name="Alikhan N.-F."/>
            <person name="Baker D."/>
            <person name="Gharbi K."/>
            <person name="Hall N."/>
            <person name="Watson M."/>
            <person name="Adriaenssens E.M."/>
            <person name="Foster-Nyarko E."/>
            <person name="Jarju S."/>
            <person name="Secka A."/>
            <person name="Antonio M."/>
            <person name="Oren A."/>
            <person name="Chaudhuri R."/>
            <person name="La Ragione R.M."/>
            <person name="Hildebrand F."/>
            <person name="Pallen M.J."/>
        </authorList>
    </citation>
    <scope>NUCLEOTIDE SEQUENCE [LARGE SCALE GENOMIC DNA]</scope>
    <source>
        <strain evidence="3 4">Sa1BUA1</strain>
    </source>
</reference>
<keyword evidence="2" id="KW-0812">Transmembrane</keyword>
<keyword evidence="2" id="KW-1133">Transmembrane helix</keyword>
<keyword evidence="2" id="KW-0472">Membrane</keyword>
<accession>A0ABR8Z2T4</accession>
<proteinExistence type="predicted"/>
<gene>
    <name evidence="3" type="ORF">H9624_09950</name>
</gene>